<dbReference type="AlphaFoldDB" id="A0A330LWI6"/>
<dbReference type="KEGG" id="mya:MORIYA_4284"/>
<evidence type="ECO:0000313" key="1">
    <source>
        <dbReference type="EMBL" id="SQD80736.1"/>
    </source>
</evidence>
<protein>
    <submittedName>
        <fullName evidence="1">Uncharacterized protein</fullName>
    </submittedName>
</protein>
<accession>A0A330LWI6</accession>
<dbReference type="Proteomes" id="UP000250163">
    <property type="component" value="Chromosome MORIYA"/>
</dbReference>
<gene>
    <name evidence="1" type="ORF">MORIYA_4284</name>
</gene>
<proteinExistence type="predicted"/>
<reference evidence="2" key="1">
    <citation type="submission" date="2018-05" db="EMBL/GenBank/DDBJ databases">
        <authorList>
            <person name="Cea G.-C."/>
            <person name="William W."/>
        </authorList>
    </citation>
    <scope>NUCLEOTIDE SEQUENCE [LARGE SCALE GENOMIC DNA]</scope>
    <source>
        <strain evidence="2">DB21MT 5</strain>
    </source>
</reference>
<keyword evidence="2" id="KW-1185">Reference proteome</keyword>
<dbReference type="EMBL" id="LS483250">
    <property type="protein sequence ID" value="SQD80736.1"/>
    <property type="molecule type" value="Genomic_DNA"/>
</dbReference>
<evidence type="ECO:0000313" key="2">
    <source>
        <dbReference type="Proteomes" id="UP000250163"/>
    </source>
</evidence>
<sequence>MKPTTLPDSVIEKLSAMPFETSDSLAYSSFSAIRSLFAT</sequence>
<name>A0A330LWI6_9GAMM</name>
<organism evidence="1 2">
    <name type="scientific">Moritella yayanosii</name>
    <dbReference type="NCBI Taxonomy" id="69539"/>
    <lineage>
        <taxon>Bacteria</taxon>
        <taxon>Pseudomonadati</taxon>
        <taxon>Pseudomonadota</taxon>
        <taxon>Gammaproteobacteria</taxon>
        <taxon>Alteromonadales</taxon>
        <taxon>Moritellaceae</taxon>
        <taxon>Moritella</taxon>
    </lineage>
</organism>